<reference evidence="2" key="1">
    <citation type="submission" date="2021-02" db="EMBL/GenBank/DDBJ databases">
        <title>Skermanella TT6 skin isolate.</title>
        <authorList>
            <person name="Lee K."/>
            <person name="Ganzorig M."/>
        </authorList>
    </citation>
    <scope>NUCLEOTIDE SEQUENCE</scope>
    <source>
        <strain evidence="2">TT6</strain>
    </source>
</reference>
<dbReference type="PANTHER" id="PTHR30354:SF7">
    <property type="entry name" value="BLL7963 PROTEIN"/>
    <property type="match status" value="1"/>
</dbReference>
<dbReference type="Proteomes" id="UP000595197">
    <property type="component" value="Plasmid pTT6-1"/>
</dbReference>
<accession>A0ABX7BIM2</accession>
<keyword evidence="1" id="KW-0812">Transmembrane</keyword>
<keyword evidence="1" id="KW-1133">Transmembrane helix</keyword>
<feature type="transmembrane region" description="Helical" evidence="1">
    <location>
        <begin position="259"/>
        <end position="281"/>
    </location>
</feature>
<keyword evidence="1" id="KW-0472">Membrane</keyword>
<dbReference type="PANTHER" id="PTHR30354">
    <property type="entry name" value="GNT FAMILY GLUCONATE TRANSPORTER"/>
    <property type="match status" value="1"/>
</dbReference>
<feature type="transmembrane region" description="Helical" evidence="1">
    <location>
        <begin position="30"/>
        <end position="49"/>
    </location>
</feature>
<evidence type="ECO:0000256" key="1">
    <source>
        <dbReference type="SAM" id="Phobius"/>
    </source>
</evidence>
<dbReference type="EMBL" id="CP067421">
    <property type="protein sequence ID" value="QQP92941.1"/>
    <property type="molecule type" value="Genomic_DNA"/>
</dbReference>
<name>A0ABX7BIM2_9PROT</name>
<feature type="transmembrane region" description="Helical" evidence="1">
    <location>
        <begin position="144"/>
        <end position="164"/>
    </location>
</feature>
<feature type="transmembrane region" description="Helical" evidence="1">
    <location>
        <begin position="384"/>
        <end position="405"/>
    </location>
</feature>
<geneLocation type="plasmid" evidence="2 3">
    <name>pTT6-1</name>
</geneLocation>
<evidence type="ECO:0000313" key="2">
    <source>
        <dbReference type="EMBL" id="QQP92941.1"/>
    </source>
</evidence>
<feature type="transmembrane region" description="Helical" evidence="1">
    <location>
        <begin position="342"/>
        <end position="364"/>
    </location>
</feature>
<evidence type="ECO:0000313" key="3">
    <source>
        <dbReference type="Proteomes" id="UP000595197"/>
    </source>
</evidence>
<keyword evidence="2" id="KW-0614">Plasmid</keyword>
<feature type="transmembrane region" description="Helical" evidence="1">
    <location>
        <begin position="464"/>
        <end position="486"/>
    </location>
</feature>
<protein>
    <submittedName>
        <fullName evidence="2">GntP family permease</fullName>
    </submittedName>
</protein>
<dbReference type="InterPro" id="IPR003474">
    <property type="entry name" value="Glcn_transporter"/>
</dbReference>
<feature type="transmembrane region" description="Helical" evidence="1">
    <location>
        <begin position="99"/>
        <end position="132"/>
    </location>
</feature>
<proteinExistence type="predicted"/>
<feature type="transmembrane region" description="Helical" evidence="1">
    <location>
        <begin position="176"/>
        <end position="199"/>
    </location>
</feature>
<feature type="transmembrane region" description="Helical" evidence="1">
    <location>
        <begin position="301"/>
        <end position="321"/>
    </location>
</feature>
<organism evidence="2 3">
    <name type="scientific">Skermanella cutis</name>
    <dbReference type="NCBI Taxonomy" id="2775420"/>
    <lineage>
        <taxon>Bacteria</taxon>
        <taxon>Pseudomonadati</taxon>
        <taxon>Pseudomonadota</taxon>
        <taxon>Alphaproteobacteria</taxon>
        <taxon>Rhodospirillales</taxon>
        <taxon>Azospirillaceae</taxon>
        <taxon>Skermanella</taxon>
    </lineage>
</organism>
<keyword evidence="3" id="KW-1185">Reference proteome</keyword>
<sequence length="489" mass="50087">MLDLVAVLLALGLLMYLAYRGVTLLILAPAMALLAALLTGGLPILGAYTQIFMTNTGAFIVSFFPLFMLGAIFGKLMDDTGSAKSLAGSVSAWLGPERAIVSVVLCCAVLTYGGVSAFVVAFAIIPVAAALFRAADIPKRLMPGALALGAFTFTMSALPGSPAIQNAIPMPFLGTTAFAAPGLGIITGLVMLLLGLAWLNRRAARARAAGEGYGAHADGVPGPDVAMREHAQGEGFDIAELSGDPAPGKPHRDGNLPPVALAVLPVVVVIVTNFAFIRIVIPMLDTAWLAEPLFGATTIESVRGVWAVIVALFFAILLLIAGNWRRLADLRASLDKGADASVLPIFNTASLVGFGAVIAALPVFDLISETVLGVGGGNPLMSVAVSVSVLSAMTGSASGGMSIALDSLGPTFVDLAHATGVSLDAMHRVTAVASGALDALPHNGAVITLLTVCKITHREAYGDIFIVACAIPMLALAVLIVLTNLLGSF</sequence>
<gene>
    <name evidence="2" type="ORF">IGS68_31395</name>
</gene>
<feature type="transmembrane region" description="Helical" evidence="1">
    <location>
        <begin position="56"/>
        <end position="76"/>
    </location>
</feature>
<dbReference type="RefSeq" id="WP_201082230.1">
    <property type="nucleotide sequence ID" value="NZ_CP067421.1"/>
</dbReference>